<evidence type="ECO:0000256" key="8">
    <source>
        <dbReference type="ARBA" id="ARBA00023027"/>
    </source>
</evidence>
<feature type="compositionally biased region" description="Acidic residues" evidence="11">
    <location>
        <begin position="288"/>
        <end position="297"/>
    </location>
</feature>
<evidence type="ECO:0000259" key="12">
    <source>
        <dbReference type="PROSITE" id="PS50600"/>
    </source>
</evidence>
<evidence type="ECO:0000256" key="6">
    <source>
        <dbReference type="ARBA" id="ARBA00022679"/>
    </source>
</evidence>
<dbReference type="InterPro" id="IPR038765">
    <property type="entry name" value="Papain-like_cys_pep_sf"/>
</dbReference>
<comment type="function">
    <text evidence="1">Catalyzes the last step of tRNA splicing, the transfer of the splice junction 2'-phosphate from ligated tRNA to NAD to produce ADP-ribose 1''-2'' cyclic phosphate.</text>
</comment>
<proteinExistence type="inferred from homology"/>
<dbReference type="Gene3D" id="3.20.170.30">
    <property type="match status" value="1"/>
</dbReference>
<comment type="similarity">
    <text evidence="3">Belongs to the KptA/TPT1 family.</text>
</comment>
<dbReference type="Gene3D" id="3.90.1140.10">
    <property type="entry name" value="Cyclic phosphodiesterase"/>
    <property type="match status" value="2"/>
</dbReference>
<dbReference type="Gene3D" id="1.10.10.970">
    <property type="entry name" value="RNA 2'-phosphotransferase, Tpt1/KptA family, N-terminal domain"/>
    <property type="match status" value="1"/>
</dbReference>
<reference evidence="13" key="1">
    <citation type="submission" date="2023-08" db="EMBL/GenBank/DDBJ databases">
        <authorList>
            <person name="Chen Y."/>
            <person name="Shah S."/>
            <person name="Dougan E. K."/>
            <person name="Thang M."/>
            <person name="Chan C."/>
        </authorList>
    </citation>
    <scope>NUCLEOTIDE SEQUENCE</scope>
</reference>
<dbReference type="Pfam" id="PF01885">
    <property type="entry name" value="PTS_2-RNA"/>
    <property type="match status" value="1"/>
</dbReference>
<feature type="compositionally biased region" description="Basic and acidic residues" evidence="11">
    <location>
        <begin position="262"/>
        <end position="284"/>
    </location>
</feature>
<evidence type="ECO:0000256" key="4">
    <source>
        <dbReference type="ARBA" id="ARBA00012007"/>
    </source>
</evidence>
<dbReference type="SUPFAM" id="SSF55144">
    <property type="entry name" value="LigT-like"/>
    <property type="match status" value="2"/>
</dbReference>
<dbReference type="PANTHER" id="PTHR12684:SF2">
    <property type="entry name" value="TRNA 2'-PHOSPHOTRANSFERASE 1"/>
    <property type="match status" value="1"/>
</dbReference>
<feature type="region of interest" description="Disordered" evidence="11">
    <location>
        <begin position="664"/>
        <end position="698"/>
    </location>
</feature>
<evidence type="ECO:0000256" key="11">
    <source>
        <dbReference type="SAM" id="MobiDB-lite"/>
    </source>
</evidence>
<name>A0AA36IA27_9DINO</name>
<evidence type="ECO:0000256" key="10">
    <source>
        <dbReference type="SAM" id="Coils"/>
    </source>
</evidence>
<dbReference type="AlphaFoldDB" id="A0AA36IA27"/>
<dbReference type="SUPFAM" id="SSF54001">
    <property type="entry name" value="Cysteine proteinases"/>
    <property type="match status" value="1"/>
</dbReference>
<dbReference type="InterPro" id="IPR042081">
    <property type="entry name" value="RNA_2'-PTrans_C"/>
</dbReference>
<dbReference type="InterPro" id="IPR042080">
    <property type="entry name" value="RNA_2'-PTrans_N"/>
</dbReference>
<evidence type="ECO:0000313" key="14">
    <source>
        <dbReference type="Proteomes" id="UP001178507"/>
    </source>
</evidence>
<evidence type="ECO:0000256" key="9">
    <source>
        <dbReference type="ARBA" id="ARBA00047949"/>
    </source>
</evidence>
<dbReference type="PROSITE" id="PS50600">
    <property type="entry name" value="ULP_PROTEASE"/>
    <property type="match status" value="1"/>
</dbReference>
<dbReference type="InterPro" id="IPR009097">
    <property type="entry name" value="Cyclic_Pdiesterase"/>
</dbReference>
<dbReference type="GO" id="GO:0008234">
    <property type="term" value="F:cysteine-type peptidase activity"/>
    <property type="evidence" value="ECO:0007669"/>
    <property type="project" value="InterPro"/>
</dbReference>
<dbReference type="InterPro" id="IPR003653">
    <property type="entry name" value="Peptidase_C48_C"/>
</dbReference>
<dbReference type="InterPro" id="IPR002745">
    <property type="entry name" value="Ptrans_KptA/Tpt1"/>
</dbReference>
<keyword evidence="10" id="KW-0175">Coiled coil</keyword>
<keyword evidence="5" id="KW-0645">Protease</keyword>
<feature type="coiled-coil region" evidence="10">
    <location>
        <begin position="590"/>
        <end position="631"/>
    </location>
</feature>
<keyword evidence="14" id="KW-1185">Reference proteome</keyword>
<gene>
    <name evidence="13" type="ORF">EVOR1521_LOCUS10160</name>
</gene>
<keyword evidence="6" id="KW-0808">Transferase</keyword>
<dbReference type="InterPro" id="IPR019510">
    <property type="entry name" value="AKAP7-like_phosphoesterase"/>
</dbReference>
<evidence type="ECO:0000256" key="7">
    <source>
        <dbReference type="ARBA" id="ARBA00022801"/>
    </source>
</evidence>
<feature type="region of interest" description="Disordered" evidence="11">
    <location>
        <begin position="239"/>
        <end position="297"/>
    </location>
</feature>
<protein>
    <recommendedName>
        <fullName evidence="4">2'-phosphotransferase</fullName>
        <ecNumber evidence="4">2.7.1.160</ecNumber>
    </recommendedName>
</protein>
<evidence type="ECO:0000313" key="13">
    <source>
        <dbReference type="EMBL" id="CAJ1382900.1"/>
    </source>
</evidence>
<feature type="compositionally biased region" description="Basic residues" evidence="11">
    <location>
        <begin position="246"/>
        <end position="257"/>
    </location>
</feature>
<comment type="similarity">
    <text evidence="2">Belongs to the peptidase C48 family.</text>
</comment>
<dbReference type="GO" id="GO:0006388">
    <property type="term" value="P:tRNA splicing, via endonucleolytic cleavage and ligation"/>
    <property type="evidence" value="ECO:0007669"/>
    <property type="project" value="TreeGrafter"/>
</dbReference>
<feature type="domain" description="Ubiquitin-like protease family profile" evidence="12">
    <location>
        <begin position="381"/>
        <end position="558"/>
    </location>
</feature>
<evidence type="ECO:0000256" key="5">
    <source>
        <dbReference type="ARBA" id="ARBA00022670"/>
    </source>
</evidence>
<accession>A0AA36IA27</accession>
<dbReference type="Proteomes" id="UP001178507">
    <property type="component" value="Unassembled WGS sequence"/>
</dbReference>
<keyword evidence="8" id="KW-0520">NAD</keyword>
<dbReference type="Pfam" id="PF10469">
    <property type="entry name" value="AKAP7_NLS"/>
    <property type="match status" value="2"/>
</dbReference>
<keyword evidence="7" id="KW-0378">Hydrolase</keyword>
<sequence length="1241" mass="140105">MHLANQISTLVAAKCTSKLQITDSDFSKQFKSLVKRKLQQLRHDFQQKYQQDAAWKVGSLEILESVVFAQEEMSKKNLEDEWVLKAAIRNGILGYIPSGGKLQKVTECSWAQAEGFQMGTKRIPSDWFKDRFSWLSPDGKPIEPDWSLSDSASEIADLQRWDYHSKEDEQHDSADEGQHLELVEIEGELEEQLELSLENSLNLRLHPSLRRALHKRLADPAFEEQLKLRQLARDELRKVTQQKLQNHSRREKKKKSSAKSSKVAEKITDVKKAEKAEKAKKPALEEPLPLEEQVEEQAEEQVDSARGFLKKEVIVTSEAAGKLAFGQDGTAHFWSPSSGRYNILTTSGTFMVLPEEVELKVPQKVKTFQWPAFRQLSREEMRLMLQQLYCLPEDGLGEVDLLAGVHKDTVLLEDQHIQMGWSLLSWALQKSGAAIPSDQFGIVDSALTRNIALQVHVEHKQFLIQKLKNHLERHSVLCVPIFSENPSHWTLLVVDQRFSPAQLRWYDSLQHQSQDAIQAATLVAEWLQLAGFEPLRVNSAFQDNSDCGWWVLNYLELEARKLRGETITLWPASRAQYWKSRLIQISASLAKELSKVQTQLENDIKKRQDKEKKAQAAKAAAEEKLSSMKNKESAAAAKAKELIETNSLRVTWKDLTLEEKHQIKSLQGAPEETQLQAEIGRAPSEESSGKRRKLENKEVENQEQAIFSHAESFQMTIDSYAEEKVQQEKELKVLWVEPPWAADSVLAGGLTDRSRWSLSARMWQRLTRCSCCLPFLCATRRGIATGGGRGAPRRDAKRPKAKRLTHFVSLRMGEEVRQAAVQLQKEMLDRTGELRGEVERCLIPPSKLHLTMFLLSLPTSEDVEAAKAKLDNVAAAGAGFSFKLQGLDFFPQGVLFTRISEDTASPLRALRGRLEAAFEGTPATPEESVVSLPSALSPAPPEVPSEVSTERLSRYMTKVLRHDARRLGLAMRADGSVAVQELLGLPFFQHNGFGELDVEREVRVNGKQRFSLWMEDGTKRVRANQGHKMKEVQDSELLSPIRSATELPVCIHGTYISRWHAKKQSHVDVWSVIKTEGLKTMGRNHIHFVPHEVGSRTVISGMRQDCTVAIYLNVPKALENGIQLFRSSNNVVLTRGDAAGHIPPDLFLKAVEIKTGRALWPQEEQPGTDASDVSEGEDGWTPHVTLAKCRRRKGTKSIPKSCWEALREVDLGMVEARSLHLCQLKGDKETGYYVVDHEVSL</sequence>
<dbReference type="GO" id="GO:0006508">
    <property type="term" value="P:proteolysis"/>
    <property type="evidence" value="ECO:0007669"/>
    <property type="project" value="UniProtKB-KW"/>
</dbReference>
<dbReference type="EC" id="2.7.1.160" evidence="4"/>
<dbReference type="GO" id="GO:0000215">
    <property type="term" value="F:tRNA 2'-phosphotransferase activity"/>
    <property type="evidence" value="ECO:0007669"/>
    <property type="project" value="UniProtKB-EC"/>
</dbReference>
<evidence type="ECO:0000256" key="3">
    <source>
        <dbReference type="ARBA" id="ARBA00009836"/>
    </source>
</evidence>
<dbReference type="Gene3D" id="3.40.395.10">
    <property type="entry name" value="Adenoviral Proteinase, Chain A"/>
    <property type="match status" value="1"/>
</dbReference>
<evidence type="ECO:0000256" key="2">
    <source>
        <dbReference type="ARBA" id="ARBA00005234"/>
    </source>
</evidence>
<dbReference type="SUPFAM" id="SSF56399">
    <property type="entry name" value="ADP-ribosylation"/>
    <property type="match status" value="1"/>
</dbReference>
<evidence type="ECO:0000256" key="1">
    <source>
        <dbReference type="ARBA" id="ARBA00003343"/>
    </source>
</evidence>
<feature type="compositionally biased region" description="Basic and acidic residues" evidence="11">
    <location>
        <begin position="683"/>
        <end position="698"/>
    </location>
</feature>
<comment type="caution">
    <text evidence="13">The sequence shown here is derived from an EMBL/GenBank/DDBJ whole genome shotgun (WGS) entry which is preliminary data.</text>
</comment>
<comment type="catalytic activity">
    <reaction evidence="9">
        <text>2'-phospho-[ligated tRNA] + NAD(+) = mature tRNA + ADP-alpha-D-ribose 1'',2''-cyclic phosphate + nicotinamide</text>
        <dbReference type="Rhea" id="RHEA:23324"/>
        <dbReference type="Rhea" id="RHEA-COMP:11106"/>
        <dbReference type="Rhea" id="RHEA-COMP:11107"/>
        <dbReference type="ChEBI" id="CHEBI:17154"/>
        <dbReference type="ChEBI" id="CHEBI:57540"/>
        <dbReference type="ChEBI" id="CHEBI:76596"/>
        <dbReference type="ChEBI" id="CHEBI:82883"/>
        <dbReference type="ChEBI" id="CHEBI:85027"/>
        <dbReference type="EC" id="2.7.1.160"/>
    </reaction>
</comment>
<organism evidence="13 14">
    <name type="scientific">Effrenium voratum</name>
    <dbReference type="NCBI Taxonomy" id="2562239"/>
    <lineage>
        <taxon>Eukaryota</taxon>
        <taxon>Sar</taxon>
        <taxon>Alveolata</taxon>
        <taxon>Dinophyceae</taxon>
        <taxon>Suessiales</taxon>
        <taxon>Symbiodiniaceae</taxon>
        <taxon>Effrenium</taxon>
    </lineage>
</organism>
<dbReference type="PANTHER" id="PTHR12684">
    <property type="entry name" value="PUTATIVE PHOSPHOTRANSFERASE"/>
    <property type="match status" value="1"/>
</dbReference>
<dbReference type="EMBL" id="CAUJNA010000956">
    <property type="protein sequence ID" value="CAJ1382900.1"/>
    <property type="molecule type" value="Genomic_DNA"/>
</dbReference>